<evidence type="ECO:0000313" key="1">
    <source>
        <dbReference type="EMBL" id="AIG43880.1"/>
    </source>
</evidence>
<dbReference type="HOGENOM" id="CLU_2014037_0_0_9"/>
<dbReference type="EMBL" id="CP008921">
    <property type="protein sequence ID" value="AIG43880.1"/>
    <property type="molecule type" value="Genomic_DNA"/>
</dbReference>
<name>A0A075SSA0_STRSU</name>
<sequence length="123" mass="13488">MSHKPMQVIKILDKFTVIINSGSNQGKLYEESNIAIYEPGPAIIDLDGNCLGNYDFTKAKLVITEVYPEFSIAKHLKAGPVFDLQKTLGGYSSNGPLAVDDKEVTPLHPSNTEIKIGDLVKRI</sequence>
<reference evidence="1 2" key="1">
    <citation type="journal article" date="2014" name="Genome Announc.">
        <title>Whole-Genome Sequence of Streptococcus suis Serotype 4 Reference Strain 6407.</title>
        <authorList>
            <person name="Wang K."/>
            <person name="Chen J."/>
            <person name="Yao H."/>
            <person name="Lu C."/>
        </authorList>
    </citation>
    <scope>NUCLEOTIDE SEQUENCE [LARGE SCALE GENOMIC DNA]</scope>
    <source>
        <strain evidence="1">6407</strain>
    </source>
</reference>
<dbReference type="PATRIC" id="fig|1214179.4.peg.1487"/>
<dbReference type="Proteomes" id="UP000028185">
    <property type="component" value="Chromosome"/>
</dbReference>
<protein>
    <submittedName>
        <fullName evidence="1">Uncharacterized protein</fullName>
    </submittedName>
</protein>
<dbReference type="AlphaFoldDB" id="A0A075SSA0"/>
<organism evidence="1 2">
    <name type="scientific">Streptococcus suis 6407</name>
    <dbReference type="NCBI Taxonomy" id="1214179"/>
    <lineage>
        <taxon>Bacteria</taxon>
        <taxon>Bacillati</taxon>
        <taxon>Bacillota</taxon>
        <taxon>Bacilli</taxon>
        <taxon>Lactobacillales</taxon>
        <taxon>Streptococcaceae</taxon>
        <taxon>Streptococcus</taxon>
    </lineage>
</organism>
<evidence type="ECO:0000313" key="2">
    <source>
        <dbReference type="Proteomes" id="UP000028185"/>
    </source>
</evidence>
<proteinExistence type="predicted"/>
<gene>
    <name evidence="1" type="ORF">ID09_07570</name>
</gene>
<accession>A0A075SSA0</accession>
<dbReference type="RefSeq" id="WP_024390696.1">
    <property type="nucleotide sequence ID" value="NZ_ALLE01000023.1"/>
</dbReference>